<keyword evidence="3" id="KW-1185">Reference proteome</keyword>
<accession>A0ABV6Q7E9</accession>
<dbReference type="RefSeq" id="WP_386059783.1">
    <property type="nucleotide sequence ID" value="NZ_JBHLTQ010000001.1"/>
</dbReference>
<organism evidence="2 3">
    <name type="scientific">Winogradskyella pulchriflava</name>
    <dbReference type="NCBI Taxonomy" id="1110688"/>
    <lineage>
        <taxon>Bacteria</taxon>
        <taxon>Pseudomonadati</taxon>
        <taxon>Bacteroidota</taxon>
        <taxon>Flavobacteriia</taxon>
        <taxon>Flavobacteriales</taxon>
        <taxon>Flavobacteriaceae</taxon>
        <taxon>Winogradskyella</taxon>
    </lineage>
</organism>
<keyword evidence="1" id="KW-1133">Transmembrane helix</keyword>
<gene>
    <name evidence="2" type="ORF">ACFFGA_03625</name>
</gene>
<comment type="caution">
    <text evidence="2">The sequence shown here is derived from an EMBL/GenBank/DDBJ whole genome shotgun (WGS) entry which is preliminary data.</text>
</comment>
<evidence type="ECO:0000313" key="3">
    <source>
        <dbReference type="Proteomes" id="UP001589832"/>
    </source>
</evidence>
<name>A0ABV6Q7E9_9FLAO</name>
<evidence type="ECO:0000256" key="1">
    <source>
        <dbReference type="SAM" id="Phobius"/>
    </source>
</evidence>
<feature type="transmembrane region" description="Helical" evidence="1">
    <location>
        <begin position="12"/>
        <end position="29"/>
    </location>
</feature>
<protein>
    <submittedName>
        <fullName evidence="2">DUF6090 family protein</fullName>
    </submittedName>
</protein>
<sequence>MENKSGKYLKYAIGEIILVVIGILIALQINNWNSNQQELKVLNGYLQNIAENIKADKSNLKTIKAFRDSSIIGSRFFLKMMDSESVNIEDATIYFSRYLKFSPLLKEKFKSDLSGFESLKNSGFLPRIQDSKIEKELFKYYSLVTDIKDEEGELNDLMKEMMYDLYKKNVIQELNKTRRKIANGTLTSVEIETLNKNLNHPSFFAANSRNRGVNYLIDLYNELDKTGTTIINEINTKSND</sequence>
<dbReference type="Pfam" id="PF19578">
    <property type="entry name" value="DUF6090"/>
    <property type="match status" value="1"/>
</dbReference>
<keyword evidence="1" id="KW-0472">Membrane</keyword>
<keyword evidence="1" id="KW-0812">Transmembrane</keyword>
<reference evidence="2 3" key="1">
    <citation type="submission" date="2024-09" db="EMBL/GenBank/DDBJ databases">
        <authorList>
            <person name="Sun Q."/>
            <person name="Mori K."/>
        </authorList>
    </citation>
    <scope>NUCLEOTIDE SEQUENCE [LARGE SCALE GENOMIC DNA]</scope>
    <source>
        <strain evidence="2 3">NCAIM B.02481</strain>
    </source>
</reference>
<dbReference type="EMBL" id="JBHLTQ010000001">
    <property type="protein sequence ID" value="MFC0603630.1"/>
    <property type="molecule type" value="Genomic_DNA"/>
</dbReference>
<evidence type="ECO:0000313" key="2">
    <source>
        <dbReference type="EMBL" id="MFC0603630.1"/>
    </source>
</evidence>
<dbReference type="InterPro" id="IPR045749">
    <property type="entry name" value="DUF6090"/>
</dbReference>
<dbReference type="Proteomes" id="UP001589832">
    <property type="component" value="Unassembled WGS sequence"/>
</dbReference>
<proteinExistence type="predicted"/>